<evidence type="ECO:0000313" key="7">
    <source>
        <dbReference type="EMBL" id="EPX84700.1"/>
    </source>
</evidence>
<feature type="region of interest" description="Disordered" evidence="5">
    <location>
        <begin position="33"/>
        <end position="54"/>
    </location>
</feature>
<organism evidence="7 8">
    <name type="scientific">Rubellimicrobium thermophilum DSM 16684</name>
    <dbReference type="NCBI Taxonomy" id="1123069"/>
    <lineage>
        <taxon>Bacteria</taxon>
        <taxon>Pseudomonadati</taxon>
        <taxon>Pseudomonadota</taxon>
        <taxon>Alphaproteobacteria</taxon>
        <taxon>Rhodobacterales</taxon>
        <taxon>Roseobacteraceae</taxon>
        <taxon>Rubellimicrobium</taxon>
    </lineage>
</organism>
<evidence type="ECO:0000313" key="8">
    <source>
        <dbReference type="Proteomes" id="UP000015346"/>
    </source>
</evidence>
<proteinExistence type="predicted"/>
<comment type="caution">
    <text evidence="7">The sequence shown here is derived from an EMBL/GenBank/DDBJ whole genome shotgun (WGS) entry which is preliminary data.</text>
</comment>
<dbReference type="EMBL" id="AOLV01000020">
    <property type="protein sequence ID" value="EPX84700.1"/>
    <property type="molecule type" value="Genomic_DNA"/>
</dbReference>
<accession>S9S3D2</accession>
<comment type="subcellular location">
    <subcellularLocation>
        <location evidence="1">Membrane</location>
    </subcellularLocation>
</comment>
<keyword evidence="2 6" id="KW-0812">Transmembrane</keyword>
<dbReference type="SUPFAM" id="SSF161084">
    <property type="entry name" value="MAPEG domain-like"/>
    <property type="match status" value="1"/>
</dbReference>
<sequence length="131" mass="14285">MTETTILILAAFVQFLHIGITGYLMNRTPEGRAWNASPRDTPRPTPPDIHEGRAERASANHQQALLLFAVAVFAVMATGSSSALTAACAWAFLLARLLYIPAYLLGWTPWRSLIWLIGFGATGLMLLAALF</sequence>
<reference evidence="7 8" key="1">
    <citation type="journal article" date="2013" name="Stand. Genomic Sci.">
        <title>Genome sequence of the reddish-pigmented Rubellimicrobium thermophilum type strain (DSM 16684(T)), a member of the Roseobacter clade.</title>
        <authorList>
            <person name="Fiebig A."/>
            <person name="Riedel T."/>
            <person name="Gronow S."/>
            <person name="Petersen J."/>
            <person name="Klenk H.P."/>
            <person name="Goker M."/>
        </authorList>
    </citation>
    <scope>NUCLEOTIDE SEQUENCE [LARGE SCALE GENOMIC DNA]</scope>
    <source>
        <strain evidence="7 8">DSM 16684</strain>
    </source>
</reference>
<dbReference type="PANTHER" id="PTHR35371:SF1">
    <property type="entry name" value="BLR7753 PROTEIN"/>
    <property type="match status" value="1"/>
</dbReference>
<gene>
    <name evidence="7" type="ORF">ruthe_02060</name>
</gene>
<name>S9S3D2_9RHOB</name>
<dbReference type="Proteomes" id="UP000015346">
    <property type="component" value="Unassembled WGS sequence"/>
</dbReference>
<evidence type="ECO:0000256" key="2">
    <source>
        <dbReference type="ARBA" id="ARBA00022692"/>
    </source>
</evidence>
<dbReference type="InterPro" id="IPR023352">
    <property type="entry name" value="MAPEG-like_dom_sf"/>
</dbReference>
<feature type="transmembrane region" description="Helical" evidence="6">
    <location>
        <begin position="65"/>
        <end position="93"/>
    </location>
</feature>
<evidence type="ECO:0000256" key="5">
    <source>
        <dbReference type="SAM" id="MobiDB-lite"/>
    </source>
</evidence>
<dbReference type="PANTHER" id="PTHR35371">
    <property type="entry name" value="INNER MEMBRANE PROTEIN"/>
    <property type="match status" value="1"/>
</dbReference>
<dbReference type="GO" id="GO:0016020">
    <property type="term" value="C:membrane"/>
    <property type="evidence" value="ECO:0007669"/>
    <property type="project" value="UniProtKB-SubCell"/>
</dbReference>
<evidence type="ECO:0000256" key="1">
    <source>
        <dbReference type="ARBA" id="ARBA00004370"/>
    </source>
</evidence>
<feature type="transmembrane region" description="Helical" evidence="6">
    <location>
        <begin position="6"/>
        <end position="25"/>
    </location>
</feature>
<dbReference type="RefSeq" id="WP_021098144.1">
    <property type="nucleotide sequence ID" value="NZ_KE557321.1"/>
</dbReference>
<keyword evidence="3 6" id="KW-1133">Transmembrane helix</keyword>
<keyword evidence="4 6" id="KW-0472">Membrane</keyword>
<protein>
    <submittedName>
        <fullName evidence="7">Putative membrane protein</fullName>
    </submittedName>
</protein>
<dbReference type="STRING" id="1123069.ruthe_02060"/>
<evidence type="ECO:0000256" key="3">
    <source>
        <dbReference type="ARBA" id="ARBA00022989"/>
    </source>
</evidence>
<feature type="transmembrane region" description="Helical" evidence="6">
    <location>
        <begin position="113"/>
        <end position="130"/>
    </location>
</feature>
<dbReference type="Pfam" id="PF01124">
    <property type="entry name" value="MAPEG"/>
    <property type="match status" value="1"/>
</dbReference>
<keyword evidence="8" id="KW-1185">Reference proteome</keyword>
<dbReference type="InterPro" id="IPR001129">
    <property type="entry name" value="Membr-assoc_MAPEG"/>
</dbReference>
<dbReference type="OrthoDB" id="7743618at2"/>
<dbReference type="HOGENOM" id="CLU_110778_1_0_5"/>
<evidence type="ECO:0000256" key="4">
    <source>
        <dbReference type="ARBA" id="ARBA00023136"/>
    </source>
</evidence>
<dbReference type="AlphaFoldDB" id="S9S3D2"/>
<evidence type="ECO:0000256" key="6">
    <source>
        <dbReference type="SAM" id="Phobius"/>
    </source>
</evidence>
<dbReference type="Gene3D" id="1.20.120.550">
    <property type="entry name" value="Membrane associated eicosanoid/glutathione metabolism-like domain"/>
    <property type="match status" value="1"/>
</dbReference>